<dbReference type="PANTHER" id="PTHR37038:SF14">
    <property type="entry name" value="TRANSCRIPTIONAL ACTIVATOR"/>
    <property type="match status" value="1"/>
</dbReference>
<proteinExistence type="predicted"/>
<evidence type="ECO:0000313" key="2">
    <source>
        <dbReference type="EMBL" id="MBP1043621.1"/>
    </source>
</evidence>
<dbReference type="RefSeq" id="WP_209531421.1">
    <property type="nucleotide sequence ID" value="NZ_JAEEGA010000017.1"/>
</dbReference>
<dbReference type="AlphaFoldDB" id="A0A940PCM2"/>
<dbReference type="PANTHER" id="PTHR37038">
    <property type="entry name" value="TRANSCRIPTIONAL REGULATOR-RELATED"/>
    <property type="match status" value="1"/>
</dbReference>
<dbReference type="CDD" id="cd00093">
    <property type="entry name" value="HTH_XRE"/>
    <property type="match status" value="1"/>
</dbReference>
<dbReference type="InterPro" id="IPR001387">
    <property type="entry name" value="Cro/C1-type_HTH"/>
</dbReference>
<comment type="caution">
    <text evidence="2">The sequence shown here is derived from an EMBL/GenBank/DDBJ whole genome shotgun (WGS) entry which is preliminary data.</text>
</comment>
<name>A0A940PCM2_9ENTE</name>
<sequence length="300" mass="35094">MYNSFHFGTVLKETRLEQQLSQKKLAADICSQAMLSRIENNEVIPSVILMKQLCDRLNVSLDYVLGTEYELSNTLPEETNEWLELLKFYHQSTQYQQLNRIMEETNAFKSLVTKNQQQQYYFYQACCQYFFNPYSKRAIETLAKALNLTYDTKKQHLSDMEIIILSETGKITANQGDVTRGMSYLKRSMNAFYNQTQQRKDNQLAKVFYNIATIYIDLRNYKEALSIINQGISWSSRLKNYYFLDELFLLKGIVLQDHDLIDDAIKFVQVAETLKSIAHDGRQLNEKRLRNSPKSNGLLD</sequence>
<dbReference type="SUPFAM" id="SSF47413">
    <property type="entry name" value="lambda repressor-like DNA-binding domains"/>
    <property type="match status" value="1"/>
</dbReference>
<keyword evidence="3" id="KW-1185">Reference proteome</keyword>
<dbReference type="InterPro" id="IPR011990">
    <property type="entry name" value="TPR-like_helical_dom_sf"/>
</dbReference>
<organism evidence="2 3">
    <name type="scientific">Vagococcus allomyrinae</name>
    <dbReference type="NCBI Taxonomy" id="2794353"/>
    <lineage>
        <taxon>Bacteria</taxon>
        <taxon>Bacillati</taxon>
        <taxon>Bacillota</taxon>
        <taxon>Bacilli</taxon>
        <taxon>Lactobacillales</taxon>
        <taxon>Enterococcaceae</taxon>
        <taxon>Vagococcus</taxon>
    </lineage>
</organism>
<dbReference type="Proteomes" id="UP000674938">
    <property type="component" value="Unassembled WGS sequence"/>
</dbReference>
<dbReference type="PROSITE" id="PS50943">
    <property type="entry name" value="HTH_CROC1"/>
    <property type="match status" value="1"/>
</dbReference>
<dbReference type="Gene3D" id="1.25.40.10">
    <property type="entry name" value="Tetratricopeptide repeat domain"/>
    <property type="match status" value="1"/>
</dbReference>
<dbReference type="SUPFAM" id="SSF48452">
    <property type="entry name" value="TPR-like"/>
    <property type="match status" value="1"/>
</dbReference>
<dbReference type="GO" id="GO:0003677">
    <property type="term" value="F:DNA binding"/>
    <property type="evidence" value="ECO:0007669"/>
    <property type="project" value="InterPro"/>
</dbReference>
<dbReference type="InterPro" id="IPR010982">
    <property type="entry name" value="Lambda_DNA-bd_dom_sf"/>
</dbReference>
<evidence type="ECO:0000313" key="3">
    <source>
        <dbReference type="Proteomes" id="UP000674938"/>
    </source>
</evidence>
<dbReference type="SMART" id="SM00530">
    <property type="entry name" value="HTH_XRE"/>
    <property type="match status" value="1"/>
</dbReference>
<feature type="domain" description="HTH cro/C1-type" evidence="1">
    <location>
        <begin position="11"/>
        <end position="64"/>
    </location>
</feature>
<accession>A0A940PCM2</accession>
<reference evidence="2" key="1">
    <citation type="submission" date="2020-12" db="EMBL/GenBank/DDBJ databases">
        <title>Vagococcus allomyrinae sp. nov. and Enterococcus lavae sp. nov., isolated from the larvae of Allomyrina dichotoma.</title>
        <authorList>
            <person name="Lee S.D."/>
        </authorList>
    </citation>
    <scope>NUCLEOTIDE SEQUENCE</scope>
    <source>
        <strain evidence="2">BWB3-3</strain>
    </source>
</reference>
<dbReference type="EMBL" id="JAEEGA010000017">
    <property type="protein sequence ID" value="MBP1043621.1"/>
    <property type="molecule type" value="Genomic_DNA"/>
</dbReference>
<gene>
    <name evidence="2" type="ORF">I6N95_21575</name>
</gene>
<dbReference type="Pfam" id="PF01381">
    <property type="entry name" value="HTH_3"/>
    <property type="match status" value="1"/>
</dbReference>
<evidence type="ECO:0000259" key="1">
    <source>
        <dbReference type="PROSITE" id="PS50943"/>
    </source>
</evidence>
<dbReference type="InterPro" id="IPR053163">
    <property type="entry name" value="HTH-type_regulator_Rgg"/>
</dbReference>
<protein>
    <submittedName>
        <fullName evidence="2">Helix-turn-helix transcriptional regulator</fullName>
    </submittedName>
</protein>